<reference evidence="2 3" key="1">
    <citation type="submission" date="2015-04" db="EMBL/GenBank/DDBJ databases">
        <authorList>
            <person name="Syromyatnikov M.Y."/>
            <person name="Popov V.N."/>
        </authorList>
    </citation>
    <scope>NUCLEOTIDE SEQUENCE [LARGE SCALE GENOMIC DNA]</scope>
    <source>
        <strain evidence="2">WF-38-12</strain>
    </source>
</reference>
<dbReference type="Gene3D" id="3.40.50.720">
    <property type="entry name" value="NAD(P)-binding Rossmann-like Domain"/>
    <property type="match status" value="1"/>
</dbReference>
<evidence type="ECO:0000313" key="2">
    <source>
        <dbReference type="EMBL" id="CRG83429.1"/>
    </source>
</evidence>
<evidence type="ECO:0000313" key="3">
    <source>
        <dbReference type="Proteomes" id="UP000054383"/>
    </source>
</evidence>
<organism evidence="2 3">
    <name type="scientific">Talaromyces islandicus</name>
    <name type="common">Penicillium islandicum</name>
    <dbReference type="NCBI Taxonomy" id="28573"/>
    <lineage>
        <taxon>Eukaryota</taxon>
        <taxon>Fungi</taxon>
        <taxon>Dikarya</taxon>
        <taxon>Ascomycota</taxon>
        <taxon>Pezizomycotina</taxon>
        <taxon>Eurotiomycetes</taxon>
        <taxon>Eurotiomycetidae</taxon>
        <taxon>Eurotiales</taxon>
        <taxon>Trichocomaceae</taxon>
        <taxon>Talaromyces</taxon>
        <taxon>Talaromyces sect. Islandici</taxon>
    </lineage>
</organism>
<dbReference type="PANTHER" id="PTHR45348:SF2">
    <property type="entry name" value="ZINC-TYPE ALCOHOL DEHYDROGENASE-LIKE PROTEIN C2E1P3.01"/>
    <property type="match status" value="1"/>
</dbReference>
<dbReference type="OrthoDB" id="48317at2759"/>
<dbReference type="SUPFAM" id="SSF51735">
    <property type="entry name" value="NAD(P)-binding Rossmann-fold domains"/>
    <property type="match status" value="1"/>
</dbReference>
<keyword evidence="3" id="KW-1185">Reference proteome</keyword>
<dbReference type="InterPro" id="IPR047122">
    <property type="entry name" value="Trans-enoyl_RdTase-like"/>
</dbReference>
<accession>A0A0U1LK79</accession>
<evidence type="ECO:0008006" key="4">
    <source>
        <dbReference type="Google" id="ProtNLM"/>
    </source>
</evidence>
<protein>
    <recommendedName>
        <fullName evidence="4">Alcohol dehydrogenase-like C-terminal domain-containing protein</fullName>
    </recommendedName>
</protein>
<sequence length="80" mass="8369">MPKQTGKALLIWGGVSSVDATAIQLAVAAGLTVVSTASSKDFELVKSLGTSVAFDYKSTTVVEGGQSHFRHGSRRVEETT</sequence>
<evidence type="ECO:0000256" key="1">
    <source>
        <dbReference type="ARBA" id="ARBA00023002"/>
    </source>
</evidence>
<dbReference type="EMBL" id="CVMT01000001">
    <property type="protein sequence ID" value="CRG83429.1"/>
    <property type="molecule type" value="Genomic_DNA"/>
</dbReference>
<gene>
    <name evidence="2" type="ORF">PISL3812_00780</name>
</gene>
<dbReference type="STRING" id="28573.A0A0U1LK79"/>
<dbReference type="AlphaFoldDB" id="A0A0U1LK79"/>
<dbReference type="GO" id="GO:0016651">
    <property type="term" value="F:oxidoreductase activity, acting on NAD(P)H"/>
    <property type="evidence" value="ECO:0007669"/>
    <property type="project" value="InterPro"/>
</dbReference>
<dbReference type="InterPro" id="IPR036291">
    <property type="entry name" value="NAD(P)-bd_dom_sf"/>
</dbReference>
<keyword evidence="1" id="KW-0560">Oxidoreductase</keyword>
<dbReference type="PANTHER" id="PTHR45348">
    <property type="entry name" value="HYPOTHETICAL OXIDOREDUCTASE (EUROFUNG)"/>
    <property type="match status" value="1"/>
</dbReference>
<proteinExistence type="predicted"/>
<name>A0A0U1LK79_TALIS</name>
<dbReference type="Proteomes" id="UP000054383">
    <property type="component" value="Unassembled WGS sequence"/>
</dbReference>